<feature type="region of interest" description="Disordered" evidence="1">
    <location>
        <begin position="869"/>
        <end position="907"/>
    </location>
</feature>
<dbReference type="Proteomes" id="UP001276659">
    <property type="component" value="Unassembled WGS sequence"/>
</dbReference>
<reference evidence="3" key="1">
    <citation type="submission" date="2022-11" db="EMBL/GenBank/DDBJ databases">
        <title>Chromosomal genome sequence assembly and mating type (MAT) locus characterization of the leprose asexual lichenized fungus Lepraria neglecta (Nyl.) Erichsen.</title>
        <authorList>
            <person name="Allen J.L."/>
            <person name="Pfeffer B."/>
        </authorList>
    </citation>
    <scope>NUCLEOTIDE SEQUENCE</scope>
    <source>
        <strain evidence="3">Allen 5258</strain>
    </source>
</reference>
<feature type="compositionally biased region" description="Polar residues" evidence="1">
    <location>
        <begin position="1"/>
        <end position="20"/>
    </location>
</feature>
<dbReference type="InterPro" id="IPR047767">
    <property type="entry name" value="PSP1-like"/>
</dbReference>
<accession>A0AAD9Z8I7</accession>
<feature type="region of interest" description="Disordered" evidence="1">
    <location>
        <begin position="417"/>
        <end position="481"/>
    </location>
</feature>
<feature type="domain" description="PSP1 C-terminal" evidence="2">
    <location>
        <begin position="678"/>
        <end position="763"/>
    </location>
</feature>
<feature type="compositionally biased region" description="Polar residues" evidence="1">
    <location>
        <begin position="644"/>
        <end position="654"/>
    </location>
</feature>
<feature type="region of interest" description="Disordered" evidence="1">
    <location>
        <begin position="1"/>
        <end position="188"/>
    </location>
</feature>
<dbReference type="PANTHER" id="PTHR43830">
    <property type="entry name" value="PROTEIN PSP1"/>
    <property type="match status" value="1"/>
</dbReference>
<feature type="compositionally biased region" description="Polar residues" evidence="1">
    <location>
        <begin position="435"/>
        <end position="450"/>
    </location>
</feature>
<dbReference type="EMBL" id="JASNWA010000007">
    <property type="protein sequence ID" value="KAK3172926.1"/>
    <property type="molecule type" value="Genomic_DNA"/>
</dbReference>
<protein>
    <recommendedName>
        <fullName evidence="2">PSP1 C-terminal domain-containing protein</fullName>
    </recommendedName>
</protein>
<dbReference type="AlphaFoldDB" id="A0AAD9Z8I7"/>
<name>A0AAD9Z8I7_9LECA</name>
<evidence type="ECO:0000256" key="1">
    <source>
        <dbReference type="SAM" id="MobiDB-lite"/>
    </source>
</evidence>
<evidence type="ECO:0000313" key="4">
    <source>
        <dbReference type="Proteomes" id="UP001276659"/>
    </source>
</evidence>
<feature type="region of interest" description="Disordered" evidence="1">
    <location>
        <begin position="637"/>
        <end position="673"/>
    </location>
</feature>
<feature type="compositionally biased region" description="Polar residues" evidence="1">
    <location>
        <begin position="661"/>
        <end position="671"/>
    </location>
</feature>
<feature type="region of interest" description="Disordered" evidence="1">
    <location>
        <begin position="310"/>
        <end position="347"/>
    </location>
</feature>
<feature type="compositionally biased region" description="Low complexity" evidence="1">
    <location>
        <begin position="323"/>
        <end position="339"/>
    </location>
</feature>
<evidence type="ECO:0000313" key="3">
    <source>
        <dbReference type="EMBL" id="KAK3172926.1"/>
    </source>
</evidence>
<sequence length="1153" mass="126664">MTSNPNSQTLAGQPKRTSFSGFPGGSATMFLDRSKAGIRGSTPDSEALASSDDEQDHHHRLHQVTSNPGPVPTRRPSWLTETQQVQTRKGSFGTNGPFTPASPSSAAPNDQTPWGGNVGSSTASTLGRGHSTGTSFPWGSTIWNSDSQKGPPQRLTEVLPSPTSMVPPGTTGLHGEESLQSSHGQENAAESAIPFAIPLQPTLKTYRSQSYSVGQLDPESSLVPPPTYAGYNAYGRQRNGAPYTNLQHRPSRPSMLGDLSHDPSLLGQLREVEDDDESSNGSESGVPLSTTQRTIEQLAMENAILRQQAAEQLERETTRNRNRSATNNSNTSKATRSSNQSYQQLVRDGAPEASDYALYEIEEPDLSQLYKFQGSNARRSSEYTAKSSTQCAIPGIPENRTLESVKKGHWQSSLGFGGIGEPPQSRRHSFADVPTRQNSIGSTGESQNGHTAADVGRSNGRLGSPGGYGEGLVRPSQGDGSEYTRFHWSQRIQERALELEHLRDRNFAVSYFSQTDPSLRNAETHRSPLSPTSMHQAYMQTQYGRPQHLDHAQTRPNQLLYMVTFKAQRADVFYVQEGTGLQVRKGDLVIVEADRGADLGTVASESVPFSEAKELKDKYMQEHYTWLMVFSRHGQNGAVAGPNPNGQPSTSNSAIGGMGGSPNQTGAQDLPSSELKPKMIKRLAQAHEIQTLRDKEGNEAKAKRVCQQKVVEHRLNMEILEAEFQMDWKKLTFYYFADEYINFNSLVTDLFKIYKTRIWMSAINPASFQTPVGGLQIPGGAGPNAFGADVDQYPNRRQPRQIPTSAVSTGPPQAALGAVDQAWGPGREANVIGGMAFPQLYAQPFPPHDLDMRQLDQYSLEYRQGLPQALGETELVEPKTKKSKSSRNDQQLSQVEDVPDSEEDPGHSMSVQFLAAAKQSTKRSNAVLAKFSNTVDERKQRLVGLLDERALKLYARLVSFLRFKHSKANRRSSTEENNQLQGSILTILSQNYSTNLEKTTSMPTSVLKHVTSTKPTTSTVYNATRSGIALSRELLGHYDRGCQQIATLEGVLRMEAGSEGDLQILQRVINQQGERIKLEVEQLLNGSRKLAKEHPGGDASTGDDDLWSRFAVIEATEEEGKAERNGVEGWAVTAMQMQRGIQRMVKYLPEDSE</sequence>
<dbReference type="Pfam" id="PF04468">
    <property type="entry name" value="PSP1"/>
    <property type="match status" value="1"/>
</dbReference>
<feature type="compositionally biased region" description="Polar residues" evidence="1">
    <location>
        <begin position="109"/>
        <end position="150"/>
    </location>
</feature>
<dbReference type="InterPro" id="IPR007557">
    <property type="entry name" value="PSP1_C"/>
</dbReference>
<keyword evidence="4" id="KW-1185">Reference proteome</keyword>
<gene>
    <name evidence="3" type="ORF">OEA41_006252</name>
</gene>
<comment type="caution">
    <text evidence="3">The sequence shown here is derived from an EMBL/GenBank/DDBJ whole genome shotgun (WGS) entry which is preliminary data.</text>
</comment>
<feature type="compositionally biased region" description="Polar residues" evidence="1">
    <location>
        <begin position="79"/>
        <end position="97"/>
    </location>
</feature>
<dbReference type="PANTHER" id="PTHR43830:SF3">
    <property type="entry name" value="PROTEIN PSP1"/>
    <property type="match status" value="1"/>
</dbReference>
<dbReference type="PROSITE" id="PS51411">
    <property type="entry name" value="PSP1_C"/>
    <property type="match status" value="1"/>
</dbReference>
<dbReference type="GO" id="GO:0005737">
    <property type="term" value="C:cytoplasm"/>
    <property type="evidence" value="ECO:0007669"/>
    <property type="project" value="TreeGrafter"/>
</dbReference>
<proteinExistence type="predicted"/>
<organism evidence="3 4">
    <name type="scientific">Lepraria neglecta</name>
    <dbReference type="NCBI Taxonomy" id="209136"/>
    <lineage>
        <taxon>Eukaryota</taxon>
        <taxon>Fungi</taxon>
        <taxon>Dikarya</taxon>
        <taxon>Ascomycota</taxon>
        <taxon>Pezizomycotina</taxon>
        <taxon>Lecanoromycetes</taxon>
        <taxon>OSLEUM clade</taxon>
        <taxon>Lecanoromycetidae</taxon>
        <taxon>Lecanorales</taxon>
        <taxon>Lecanorineae</taxon>
        <taxon>Stereocaulaceae</taxon>
        <taxon>Lepraria</taxon>
    </lineage>
</organism>
<feature type="region of interest" description="Disordered" evidence="1">
    <location>
        <begin position="215"/>
        <end position="291"/>
    </location>
</feature>
<evidence type="ECO:0000259" key="2">
    <source>
        <dbReference type="PROSITE" id="PS51411"/>
    </source>
</evidence>